<evidence type="ECO:0000256" key="6">
    <source>
        <dbReference type="SAM" id="MobiDB-lite"/>
    </source>
</evidence>
<dbReference type="EMBL" id="CDQK01000007">
    <property type="protein sequence ID" value="CEP24882.1"/>
    <property type="molecule type" value="Genomic_DNA"/>
</dbReference>
<dbReference type="NCBIfam" id="NF001099">
    <property type="entry name" value="PRK00132.1"/>
    <property type="match status" value="1"/>
</dbReference>
<dbReference type="GO" id="GO:0005763">
    <property type="term" value="C:mitochondrial small ribosomal subunit"/>
    <property type="evidence" value="ECO:0007669"/>
    <property type="project" value="TreeGrafter"/>
</dbReference>
<dbReference type="GO" id="GO:0003735">
    <property type="term" value="F:structural constituent of ribosome"/>
    <property type="evidence" value="ECO:0007669"/>
    <property type="project" value="InterPro"/>
</dbReference>
<feature type="compositionally biased region" description="Basic residues" evidence="6">
    <location>
        <begin position="246"/>
        <end position="265"/>
    </location>
</feature>
<keyword evidence="10" id="KW-1185">Reference proteome</keyword>
<dbReference type="Gene3D" id="3.30.230.10">
    <property type="match status" value="1"/>
</dbReference>
<evidence type="ECO:0000313" key="8">
    <source>
        <dbReference type="EMBL" id="ODV71279.1"/>
    </source>
</evidence>
<keyword evidence="2 8" id="KW-0689">Ribosomal protein</keyword>
<dbReference type="EMBL" id="KV453942">
    <property type="protein sequence ID" value="ODV71279.1"/>
    <property type="molecule type" value="Genomic_DNA"/>
</dbReference>
<evidence type="ECO:0000313" key="10">
    <source>
        <dbReference type="Proteomes" id="UP000094389"/>
    </source>
</evidence>
<dbReference type="PANTHER" id="PTHR21569:SF1">
    <property type="entry name" value="SMALL RIBOSOMAL SUBUNIT PROTEIN US9M"/>
    <property type="match status" value="1"/>
</dbReference>
<dbReference type="SUPFAM" id="SSF54211">
    <property type="entry name" value="Ribosomal protein S5 domain 2-like"/>
    <property type="match status" value="1"/>
</dbReference>
<gene>
    <name evidence="7" type="ORF">BN1211_5819</name>
    <name evidence="8" type="ORF">CYBJADRAFT_131916</name>
</gene>
<reference evidence="8 10" key="3">
    <citation type="journal article" date="2016" name="Proc. Natl. Acad. Sci. U.S.A.">
        <title>Comparative genomics of biotechnologically important yeasts.</title>
        <authorList>
            <person name="Riley R."/>
            <person name="Haridas S."/>
            <person name="Wolfe K.H."/>
            <person name="Lopes M.R."/>
            <person name="Hittinger C.T."/>
            <person name="Goeker M."/>
            <person name="Salamov A.A."/>
            <person name="Wisecaver J.H."/>
            <person name="Long T.M."/>
            <person name="Calvey C.H."/>
            <person name="Aerts A.L."/>
            <person name="Barry K.W."/>
            <person name="Choi C."/>
            <person name="Clum A."/>
            <person name="Coughlan A.Y."/>
            <person name="Deshpande S."/>
            <person name="Douglass A.P."/>
            <person name="Hanson S.J."/>
            <person name="Klenk H.-P."/>
            <person name="LaButti K.M."/>
            <person name="Lapidus A."/>
            <person name="Lindquist E.A."/>
            <person name="Lipzen A.M."/>
            <person name="Meier-Kolthoff J.P."/>
            <person name="Ohm R.A."/>
            <person name="Otillar R.P."/>
            <person name="Pangilinan J.L."/>
            <person name="Peng Y."/>
            <person name="Rokas A."/>
            <person name="Rosa C.A."/>
            <person name="Scheuner C."/>
            <person name="Sibirny A.A."/>
            <person name="Slot J.C."/>
            <person name="Stielow J.B."/>
            <person name="Sun H."/>
            <person name="Kurtzman C.P."/>
            <person name="Blackwell M."/>
            <person name="Grigoriev I.V."/>
            <person name="Jeffries T.W."/>
        </authorList>
    </citation>
    <scope>NUCLEOTIDE SEQUENCE [LARGE SCALE GENOMIC DNA]</scope>
    <source>
        <strain evidence="10">ATCC 18201 / CBS 1600 / BCRC 20928 / JCM 3617 / NBRC 0987 / NRRL Y-1542</strain>
        <strain evidence="8">NRRL Y-1542</strain>
    </source>
</reference>
<dbReference type="GO" id="GO:0003723">
    <property type="term" value="F:RNA binding"/>
    <property type="evidence" value="ECO:0007669"/>
    <property type="project" value="TreeGrafter"/>
</dbReference>
<dbReference type="Proteomes" id="UP000094389">
    <property type="component" value="Unassembled WGS sequence"/>
</dbReference>
<dbReference type="InterPro" id="IPR014721">
    <property type="entry name" value="Ribsml_uS5_D2-typ_fold_subgr"/>
</dbReference>
<evidence type="ECO:0000256" key="4">
    <source>
        <dbReference type="ARBA" id="ARBA00039318"/>
    </source>
</evidence>
<dbReference type="InterPro" id="IPR000754">
    <property type="entry name" value="Ribosomal_uS9"/>
</dbReference>
<keyword evidence="3" id="KW-0687">Ribonucleoprotein</keyword>
<dbReference type="InterPro" id="IPR023035">
    <property type="entry name" value="Ribosomal_uS9_bac/plastid"/>
</dbReference>
<evidence type="ECO:0000313" key="9">
    <source>
        <dbReference type="Proteomes" id="UP000038830"/>
    </source>
</evidence>
<organism evidence="7 9">
    <name type="scientific">Cyberlindnera jadinii (strain ATCC 18201 / CBS 1600 / BCRC 20928 / JCM 3617 / NBRC 0987 / NRRL Y-1542)</name>
    <name type="common">Torula yeast</name>
    <name type="synonym">Candida utilis</name>
    <dbReference type="NCBI Taxonomy" id="983966"/>
    <lineage>
        <taxon>Eukaryota</taxon>
        <taxon>Fungi</taxon>
        <taxon>Dikarya</taxon>
        <taxon>Ascomycota</taxon>
        <taxon>Saccharomycotina</taxon>
        <taxon>Saccharomycetes</taxon>
        <taxon>Phaffomycetales</taxon>
        <taxon>Phaffomycetaceae</taxon>
        <taxon>Cyberlindnera</taxon>
    </lineage>
</organism>
<sequence>MLKNFVRFQSTLKALRPSTSNAELELKRVIPKHKTYYSPNADHENNLNELKEMERKYVNLPRVANVQGKWLSRQQYEPLAGDERLKSSQHKQLLKSLNRLNSIDPQLRPTEVENVLTKYSRSTNMNDSGLKLKQLDQFGRSKTIGGRKSSTATVYLVKGTGEILINGKPLNEHFPELKHRKEILYPLQVVEAESEFNVFALVTGGGATGHSGAIANAIAKGLVIHNPLLKNRLYKAGCMTRDHRRVERKKPGKVKARKSPTWVKR</sequence>
<dbReference type="GO" id="GO:0006412">
    <property type="term" value="P:translation"/>
    <property type="evidence" value="ECO:0007669"/>
    <property type="project" value="InterPro"/>
</dbReference>
<feature type="region of interest" description="Disordered" evidence="6">
    <location>
        <begin position="242"/>
        <end position="265"/>
    </location>
</feature>
<evidence type="ECO:0000256" key="3">
    <source>
        <dbReference type="ARBA" id="ARBA00023274"/>
    </source>
</evidence>
<reference evidence="7" key="1">
    <citation type="submission" date="2014-12" db="EMBL/GenBank/DDBJ databases">
        <authorList>
            <person name="Jaenicke S."/>
        </authorList>
    </citation>
    <scope>NUCLEOTIDE SEQUENCE [LARGE SCALE GENOMIC DNA]</scope>
    <source>
        <strain evidence="7">CBS1600</strain>
    </source>
</reference>
<comment type="similarity">
    <text evidence="1">Belongs to the universal ribosomal protein uS9 family.</text>
</comment>
<dbReference type="Pfam" id="PF00380">
    <property type="entry name" value="Ribosomal_S9"/>
    <property type="match status" value="1"/>
</dbReference>
<evidence type="ECO:0000256" key="1">
    <source>
        <dbReference type="ARBA" id="ARBA00005251"/>
    </source>
</evidence>
<dbReference type="PANTHER" id="PTHR21569">
    <property type="entry name" value="RIBOSOMAL PROTEIN S9"/>
    <property type="match status" value="1"/>
</dbReference>
<evidence type="ECO:0000313" key="7">
    <source>
        <dbReference type="EMBL" id="CEP24882.1"/>
    </source>
</evidence>
<dbReference type="InterPro" id="IPR020568">
    <property type="entry name" value="Ribosomal_Su5_D2-typ_SF"/>
</dbReference>
<protein>
    <recommendedName>
        <fullName evidence="4">Small ribosomal subunit protein uS9m</fullName>
    </recommendedName>
    <alternativeName>
        <fullName evidence="5">37S ribosomal protein S9, mitochondrial</fullName>
    </alternativeName>
</protein>
<dbReference type="OMA" id="RESAMWA"/>
<evidence type="ECO:0000256" key="5">
    <source>
        <dbReference type="ARBA" id="ARBA00042623"/>
    </source>
</evidence>
<reference evidence="9" key="2">
    <citation type="journal article" date="2015" name="J. Biotechnol.">
        <title>The structure of the Cyberlindnera jadinii genome and its relation to Candida utilis analyzed by the occurrence of single nucleotide polymorphisms.</title>
        <authorList>
            <person name="Rupp O."/>
            <person name="Brinkrolf K."/>
            <person name="Buerth C."/>
            <person name="Kunigo M."/>
            <person name="Schneider J."/>
            <person name="Jaenicke S."/>
            <person name="Goesmann A."/>
            <person name="Puehler A."/>
            <person name="Jaeger K.-E."/>
            <person name="Ernst J.F."/>
        </authorList>
    </citation>
    <scope>NUCLEOTIDE SEQUENCE [LARGE SCALE GENOMIC DNA]</scope>
    <source>
        <strain evidence="9">ATCC 18201 / CBS 1600 / BCRC 20928 / JCM 3617 / NBRC 0987 / NRRL Y-1542</strain>
    </source>
</reference>
<evidence type="ECO:0000256" key="2">
    <source>
        <dbReference type="ARBA" id="ARBA00022980"/>
    </source>
</evidence>
<dbReference type="OrthoDB" id="10254627at2759"/>
<dbReference type="AlphaFoldDB" id="A0A0H5C9W0"/>
<dbReference type="FunFam" id="3.30.230.10:FF:000001">
    <property type="entry name" value="30S ribosomal protein S9"/>
    <property type="match status" value="1"/>
</dbReference>
<accession>A0A1E4RVG4</accession>
<proteinExistence type="inferred from homology"/>
<dbReference type="Proteomes" id="UP000038830">
    <property type="component" value="Unassembled WGS sequence"/>
</dbReference>
<dbReference type="STRING" id="983966.A0A0H5C9W0"/>
<accession>A0A0H5C9W0</accession>
<name>A0A0H5C9W0_CYBJN</name>